<keyword evidence="2" id="KW-0732">Signal</keyword>
<evidence type="ECO:0000256" key="2">
    <source>
        <dbReference type="SAM" id="SignalP"/>
    </source>
</evidence>
<organism evidence="4 5">
    <name type="scientific">Evtepia gabavorous</name>
    <dbReference type="NCBI Taxonomy" id="2211183"/>
    <lineage>
        <taxon>Bacteria</taxon>
        <taxon>Bacillati</taxon>
        <taxon>Bacillota</taxon>
        <taxon>Clostridia</taxon>
        <taxon>Eubacteriales</taxon>
        <taxon>Evtepia</taxon>
    </lineage>
</organism>
<evidence type="ECO:0000256" key="1">
    <source>
        <dbReference type="ARBA" id="ARBA00022737"/>
    </source>
</evidence>
<reference evidence="4 5" key="1">
    <citation type="submission" date="2018-07" db="EMBL/GenBank/DDBJ databases">
        <title>GABA Modulating Bacteria of the Human Gut Microbiota.</title>
        <authorList>
            <person name="Strandwitz P."/>
            <person name="Kim K.H."/>
            <person name="Terekhova D."/>
            <person name="Liu J.K."/>
            <person name="Sharma A."/>
            <person name="Levering J."/>
            <person name="Mcdonald D."/>
            <person name="Dietrich D."/>
            <person name="Ramadhar T.R."/>
            <person name="Lekbua A."/>
            <person name="Mroue N."/>
            <person name="Liston C."/>
            <person name="Stewart E.J."/>
            <person name="Dubin M.J."/>
            <person name="Zengler K."/>
            <person name="Knight R."/>
            <person name="Gilbert J.A."/>
            <person name="Clardy J."/>
            <person name="Lewis K."/>
        </authorList>
    </citation>
    <scope>NUCLEOTIDE SEQUENCE [LARGE SCALE GENOMIC DNA]</scope>
    <source>
        <strain evidence="4 5">KLE1738</strain>
    </source>
</reference>
<keyword evidence="1" id="KW-0677">Repeat</keyword>
<dbReference type="EMBL" id="QQRQ01000048">
    <property type="protein sequence ID" value="RFT05575.1"/>
    <property type="molecule type" value="Genomic_DNA"/>
</dbReference>
<feature type="domain" description="SLH" evidence="3">
    <location>
        <begin position="94"/>
        <end position="159"/>
    </location>
</feature>
<protein>
    <submittedName>
        <fullName evidence="4">S-layer homology domain-containing protein</fullName>
    </submittedName>
</protein>
<feature type="chain" id="PRO_5017782240" evidence="2">
    <location>
        <begin position="32"/>
        <end position="973"/>
    </location>
</feature>
<dbReference type="Pfam" id="PF00395">
    <property type="entry name" value="SLH"/>
    <property type="match status" value="2"/>
</dbReference>
<sequence length="973" mass="104080">MRNKEFPQKKVLSLVLCVAVMLSVMVMGAGAAFSDQDKIENKEAVDMCAALNIIGGYPDGSYKPEGNIKRSEICKMICVALNGGEEPTLGTPATPTFSDVRNTPNAAWAEKYIESCVSQGIVSGVGGGRFSPNGNVTASQLSKMLLVSLGYDSDIEGYTGNAWDMNVNVRATQVGLYKGLEGVDVSAALTRDTAAQMVWNALQAKEVGYEYTLVSENGQLVSKTELVPKATTLLESKYEGKIVEGTLSQFSYNTNKEEWTYEIAVSTSDTVQVKSTQDFTALMGQIVKAVYDNNTTGKIKDAYGIFATDSEVVLTARFGDLPKMTTATDTSFKVDGVTYKLDKALNETPVMQFTANNNTKYEAETLYAVAGGDTVKYDAQTFTAVDKDGNGKIDFFSVAPFQVLKVNYVNKTEFRLSNNMKYTIEDVNVYDGIAKDDYVVYTAAANTATDTDTFVKADMISGKITQKDGNDVYVDGNWYTLDASYKDEGNTGSVGTVLADAVVVNGYLFYADESGATNVEDYVVVVSDVESSFGQDQVKLLFSDGTKKVVDLAKVGGESQSLTVGSLYTYDTNKDGEYTLTTASVVGTGFDKAANNGQVKAQSSSSSKAGYIDNYAIADDAVIFVKYNTNDYKVISGATMKTMTATQFTAVSFYLATDNSNTGVGDVNMAYVTSNATTIKGGDTFYGFVTSSIETENEDGDKILSVTLWTAEGEKKLNTVKVTGSSLDALTTGAVVSYDLDSDGNIDTAEAVGEPAAITSWDGNAMTFAGDAKRHEMSDDVEYIFIDDSEDVGADGLTSKDIALADEPSEGAFTSNAYILTDDSGDVVLVVYDVDNEVDAKETFLTGIKSDQDVKNAADGVYTPTEKEFAASGNITGEAQDNRIIKFSAPEEATYTLTIVNSEGEQVYTETSGKMEVGPHFFYICVNGASTSAPNAGDGTYKTESFAKGSYNVTVTTGTGDNVKTVLTGSFTV</sequence>
<dbReference type="RefSeq" id="WP_117143004.1">
    <property type="nucleotide sequence ID" value="NZ_QIML01000048.1"/>
</dbReference>
<dbReference type="PROSITE" id="PS51272">
    <property type="entry name" value="SLH"/>
    <property type="match status" value="2"/>
</dbReference>
<evidence type="ECO:0000313" key="5">
    <source>
        <dbReference type="Proteomes" id="UP000260649"/>
    </source>
</evidence>
<evidence type="ECO:0000313" key="4">
    <source>
        <dbReference type="EMBL" id="RFT05575.1"/>
    </source>
</evidence>
<dbReference type="AlphaFoldDB" id="A0A3E2B0P9"/>
<feature type="domain" description="SLH" evidence="3">
    <location>
        <begin position="28"/>
        <end position="91"/>
    </location>
</feature>
<accession>A0A3E2B0P9</accession>
<evidence type="ECO:0000259" key="3">
    <source>
        <dbReference type="PROSITE" id="PS51272"/>
    </source>
</evidence>
<dbReference type="GeneID" id="97996432"/>
<dbReference type="Proteomes" id="UP000260649">
    <property type="component" value="Unassembled WGS sequence"/>
</dbReference>
<name>A0A3E2B0P9_9FIRM</name>
<gene>
    <name evidence="4" type="ORF">DV520_11900</name>
</gene>
<proteinExistence type="predicted"/>
<comment type="caution">
    <text evidence="4">The sequence shown here is derived from an EMBL/GenBank/DDBJ whole genome shotgun (WGS) entry which is preliminary data.</text>
</comment>
<feature type="signal peptide" evidence="2">
    <location>
        <begin position="1"/>
        <end position="31"/>
    </location>
</feature>
<keyword evidence="5" id="KW-1185">Reference proteome</keyword>
<dbReference type="OrthoDB" id="1856031at2"/>
<dbReference type="InterPro" id="IPR001119">
    <property type="entry name" value="SLH_dom"/>
</dbReference>